<dbReference type="InterPro" id="IPR027267">
    <property type="entry name" value="AH/BAR_dom_sf"/>
</dbReference>
<dbReference type="Proteomes" id="UP000218209">
    <property type="component" value="Unassembled WGS sequence"/>
</dbReference>
<dbReference type="EMBL" id="KV918923">
    <property type="protein sequence ID" value="OSX74943.1"/>
    <property type="molecule type" value="Genomic_DNA"/>
</dbReference>
<evidence type="ECO:0000313" key="2">
    <source>
        <dbReference type="Proteomes" id="UP000218209"/>
    </source>
</evidence>
<reference evidence="1 2" key="1">
    <citation type="submission" date="2017-03" db="EMBL/GenBank/DDBJ databases">
        <title>WGS assembly of Porphyra umbilicalis.</title>
        <authorList>
            <person name="Brawley S.H."/>
            <person name="Blouin N.A."/>
            <person name="Ficko-Blean E."/>
            <person name="Wheeler G.L."/>
            <person name="Lohr M."/>
            <person name="Goodson H.V."/>
            <person name="Jenkins J.W."/>
            <person name="Blaby-Haas C.E."/>
            <person name="Helliwell K.E."/>
            <person name="Chan C."/>
            <person name="Marriage T."/>
            <person name="Bhattacharya D."/>
            <person name="Klein A.S."/>
            <person name="Badis Y."/>
            <person name="Brodie J."/>
            <person name="Cao Y."/>
            <person name="Collen J."/>
            <person name="Dittami S.M."/>
            <person name="Gachon C.M."/>
            <person name="Green B.R."/>
            <person name="Karpowicz S."/>
            <person name="Kim J.W."/>
            <person name="Kudahl U."/>
            <person name="Lin S."/>
            <person name="Michel G."/>
            <person name="Mittag M."/>
            <person name="Olson B.J."/>
            <person name="Pangilinan J."/>
            <person name="Peng Y."/>
            <person name="Qiu H."/>
            <person name="Shu S."/>
            <person name="Singer J.T."/>
            <person name="Smith A.G."/>
            <person name="Sprecher B.N."/>
            <person name="Wagner V."/>
            <person name="Wang W."/>
            <person name="Wang Z.-Y."/>
            <person name="Yan J."/>
            <person name="Yarish C."/>
            <person name="Zoeuner-Riek S."/>
            <person name="Zhuang Y."/>
            <person name="Zou Y."/>
            <person name="Lindquist E.A."/>
            <person name="Grimwood J."/>
            <person name="Barry K."/>
            <person name="Rokhsar D.S."/>
            <person name="Schmutz J."/>
            <person name="Stiller J.W."/>
            <person name="Grossman A.R."/>
            <person name="Prochnik S.E."/>
        </authorList>
    </citation>
    <scope>NUCLEOTIDE SEQUENCE [LARGE SCALE GENOMIC DNA]</scope>
    <source>
        <strain evidence="1">4086291</strain>
    </source>
</reference>
<keyword evidence="2" id="KW-1185">Reference proteome</keyword>
<evidence type="ECO:0008006" key="3">
    <source>
        <dbReference type="Google" id="ProtNLM"/>
    </source>
</evidence>
<sequence length="250" mass="26914">MHCLKKTVASATLPSETDEAYTELRTNLTRTKADLSTALSMLQKSEKAWMKVLSTAGAFSTAVAKYDGESPTLKKHLGDAAAAMGELGDKAGAAGANGLTPPDAPQAALVRRVKTYVSEIAAVEAEYTKVARANKEYQLYKKKVTALDKKKDKVGEEKLGRNYEKLERAKADHAGVLDRVKPTMERLWAARGDMYEALFVSYWLGVDVSLKAAGDGMALPRAFAKERQEGLVAKAAAGSEVALMHSSSSK</sequence>
<gene>
    <name evidence="1" type="ORF">BU14_0260s0011</name>
</gene>
<organism evidence="1 2">
    <name type="scientific">Porphyra umbilicalis</name>
    <name type="common">Purple laver</name>
    <name type="synonym">Red alga</name>
    <dbReference type="NCBI Taxonomy" id="2786"/>
    <lineage>
        <taxon>Eukaryota</taxon>
        <taxon>Rhodophyta</taxon>
        <taxon>Bangiophyceae</taxon>
        <taxon>Bangiales</taxon>
        <taxon>Bangiaceae</taxon>
        <taxon>Porphyra</taxon>
    </lineage>
</organism>
<accession>A0A1X6P2S1</accession>
<protein>
    <recommendedName>
        <fullName evidence="3">BAR domain-containing protein</fullName>
    </recommendedName>
</protein>
<evidence type="ECO:0000313" key="1">
    <source>
        <dbReference type="EMBL" id="OSX74943.1"/>
    </source>
</evidence>
<proteinExistence type="predicted"/>
<dbReference type="AlphaFoldDB" id="A0A1X6P2S1"/>
<dbReference type="Gene3D" id="1.20.1270.60">
    <property type="entry name" value="Arfaptin homology (AH) domain/BAR domain"/>
    <property type="match status" value="1"/>
</dbReference>
<dbReference type="SUPFAM" id="SSF103657">
    <property type="entry name" value="BAR/IMD domain-like"/>
    <property type="match status" value="1"/>
</dbReference>
<name>A0A1X6P2S1_PORUM</name>